<keyword evidence="4" id="KW-1185">Reference proteome</keyword>
<feature type="domain" description="SAM" evidence="2">
    <location>
        <begin position="64"/>
        <end position="109"/>
    </location>
</feature>
<comment type="caution">
    <text evidence="3">The sequence shown here is derived from an EMBL/GenBank/DDBJ whole genome shotgun (WGS) entry which is preliminary data.</text>
</comment>
<sequence length="290" mass="31891">MAWTQLRDERFRTRPKAVTKSTMLEALPKHKVKPPVLEALPEPLPGPVSSASARLRAALQYEDAEAAEVKNFLTANGLHQYVEAFMENGFDCMEVVQEMEEKHMQELGMKPGHILKLRLRLGSGRGSHDGRLSVPEVNDPAAGQQLALTASTETPSRGQRALTASSEAPSAGTWQGGMLSLCPKIFLGSRSLLDGELDEEVEAAAFKEAVAAWRGQEGQNGPTPTSLSSPGQTALKKCCYQCFRQYFETKDAKPGPSFCSEQCADLHAESLRLKEEQRQHRLKEIQSNQT</sequence>
<feature type="region of interest" description="Disordered" evidence="1">
    <location>
        <begin position="149"/>
        <end position="169"/>
    </location>
</feature>
<dbReference type="Gene3D" id="1.10.150.50">
    <property type="entry name" value="Transcription Factor, Ets-1"/>
    <property type="match status" value="1"/>
</dbReference>
<dbReference type="SMART" id="SM00454">
    <property type="entry name" value="SAM"/>
    <property type="match status" value="1"/>
</dbReference>
<accession>A0ABP0PDU9</accession>
<dbReference type="PROSITE" id="PS50105">
    <property type="entry name" value="SAM_DOMAIN"/>
    <property type="match status" value="1"/>
</dbReference>
<reference evidence="3 4" key="1">
    <citation type="submission" date="2024-02" db="EMBL/GenBank/DDBJ databases">
        <authorList>
            <person name="Chen Y."/>
            <person name="Shah S."/>
            <person name="Dougan E. K."/>
            <person name="Thang M."/>
            <person name="Chan C."/>
        </authorList>
    </citation>
    <scope>NUCLEOTIDE SEQUENCE [LARGE SCALE GENOMIC DNA]</scope>
</reference>
<dbReference type="SUPFAM" id="SSF47769">
    <property type="entry name" value="SAM/Pointed domain"/>
    <property type="match status" value="1"/>
</dbReference>
<proteinExistence type="predicted"/>
<evidence type="ECO:0000256" key="1">
    <source>
        <dbReference type="SAM" id="MobiDB-lite"/>
    </source>
</evidence>
<organism evidence="3 4">
    <name type="scientific">Durusdinium trenchii</name>
    <dbReference type="NCBI Taxonomy" id="1381693"/>
    <lineage>
        <taxon>Eukaryota</taxon>
        <taxon>Sar</taxon>
        <taxon>Alveolata</taxon>
        <taxon>Dinophyceae</taxon>
        <taxon>Suessiales</taxon>
        <taxon>Symbiodiniaceae</taxon>
        <taxon>Durusdinium</taxon>
    </lineage>
</organism>
<dbReference type="InterPro" id="IPR013761">
    <property type="entry name" value="SAM/pointed_sf"/>
</dbReference>
<dbReference type="EMBL" id="CAXAMN010022917">
    <property type="protein sequence ID" value="CAK9073778.1"/>
    <property type="molecule type" value="Genomic_DNA"/>
</dbReference>
<name>A0ABP0PDU9_9DINO</name>
<gene>
    <name evidence="3" type="ORF">CCMP2556_LOCUS36349</name>
</gene>
<evidence type="ECO:0000313" key="3">
    <source>
        <dbReference type="EMBL" id="CAK9073778.1"/>
    </source>
</evidence>
<evidence type="ECO:0000259" key="2">
    <source>
        <dbReference type="PROSITE" id="PS50105"/>
    </source>
</evidence>
<dbReference type="InterPro" id="IPR001660">
    <property type="entry name" value="SAM"/>
</dbReference>
<dbReference type="Pfam" id="PF00536">
    <property type="entry name" value="SAM_1"/>
    <property type="match status" value="1"/>
</dbReference>
<protein>
    <recommendedName>
        <fullName evidence="2">SAM domain-containing protein</fullName>
    </recommendedName>
</protein>
<evidence type="ECO:0000313" key="4">
    <source>
        <dbReference type="Proteomes" id="UP001642484"/>
    </source>
</evidence>
<feature type="compositionally biased region" description="Polar residues" evidence="1">
    <location>
        <begin position="149"/>
        <end position="168"/>
    </location>
</feature>
<dbReference type="CDD" id="cd09487">
    <property type="entry name" value="SAM_superfamily"/>
    <property type="match status" value="1"/>
</dbReference>
<dbReference type="Proteomes" id="UP001642484">
    <property type="component" value="Unassembled WGS sequence"/>
</dbReference>